<gene>
    <name evidence="1" type="ORF">TrRE_jg2290</name>
</gene>
<sequence length="171" mass="18573">MNAHHVAIKSTDIEASIAFWSLFNYTLATKFRSGSARCAWLEKGEGGSEGRVEILEVPPLSGGVNGGSFRSGESRAVDLSLLQNERILGLNHVAVDLTSLGGSLTEALDLVNRTSVERFGLAFKVLSSPRQQMIGRKVWEVCYVEDNTGAVVELLNEAGEMEEGMGSEVRW</sequence>
<accession>A0A9W6ZC77</accession>
<reference evidence="1" key="1">
    <citation type="submission" date="2022-07" db="EMBL/GenBank/DDBJ databases">
        <title>Genome analysis of Parmales, a sister group of diatoms, reveals the evolutionary specialization of diatoms from phago-mixotrophs to photoautotrophs.</title>
        <authorList>
            <person name="Ban H."/>
            <person name="Sato S."/>
            <person name="Yoshikawa S."/>
            <person name="Kazumasa Y."/>
            <person name="Nakamura Y."/>
            <person name="Ichinomiya M."/>
            <person name="Saitoh K."/>
            <person name="Sato N."/>
            <person name="Blanc-Mathieu R."/>
            <person name="Endo H."/>
            <person name="Kuwata A."/>
            <person name="Ogata H."/>
        </authorList>
    </citation>
    <scope>NUCLEOTIDE SEQUENCE</scope>
</reference>
<dbReference type="EMBL" id="BRXZ01000583">
    <property type="protein sequence ID" value="GMH47760.1"/>
    <property type="molecule type" value="Genomic_DNA"/>
</dbReference>
<proteinExistence type="predicted"/>
<dbReference type="AlphaFoldDB" id="A0A9W6ZC77"/>
<evidence type="ECO:0000313" key="2">
    <source>
        <dbReference type="Proteomes" id="UP001165082"/>
    </source>
</evidence>
<name>A0A9W6ZC77_9STRA</name>
<evidence type="ECO:0008006" key="3">
    <source>
        <dbReference type="Google" id="ProtNLM"/>
    </source>
</evidence>
<comment type="caution">
    <text evidence="1">The sequence shown here is derived from an EMBL/GenBank/DDBJ whole genome shotgun (WGS) entry which is preliminary data.</text>
</comment>
<evidence type="ECO:0000313" key="1">
    <source>
        <dbReference type="EMBL" id="GMH47760.1"/>
    </source>
</evidence>
<keyword evidence="2" id="KW-1185">Reference proteome</keyword>
<dbReference type="Gene3D" id="3.10.180.10">
    <property type="entry name" value="2,3-Dihydroxybiphenyl 1,2-Dioxygenase, domain 1"/>
    <property type="match status" value="1"/>
</dbReference>
<protein>
    <recommendedName>
        <fullName evidence="3">VOC domain-containing protein</fullName>
    </recommendedName>
</protein>
<dbReference type="Proteomes" id="UP001165082">
    <property type="component" value="Unassembled WGS sequence"/>
</dbReference>
<dbReference type="InterPro" id="IPR029068">
    <property type="entry name" value="Glyas_Bleomycin-R_OHBP_Dase"/>
</dbReference>
<dbReference type="OrthoDB" id="43420at2759"/>
<organism evidence="1 2">
    <name type="scientific">Triparma retinervis</name>
    <dbReference type="NCBI Taxonomy" id="2557542"/>
    <lineage>
        <taxon>Eukaryota</taxon>
        <taxon>Sar</taxon>
        <taxon>Stramenopiles</taxon>
        <taxon>Ochrophyta</taxon>
        <taxon>Bolidophyceae</taxon>
        <taxon>Parmales</taxon>
        <taxon>Triparmaceae</taxon>
        <taxon>Triparma</taxon>
    </lineage>
</organism>
<dbReference type="SUPFAM" id="SSF54593">
    <property type="entry name" value="Glyoxalase/Bleomycin resistance protein/Dihydroxybiphenyl dioxygenase"/>
    <property type="match status" value="1"/>
</dbReference>